<protein>
    <submittedName>
        <fullName evidence="3">Purine catabolism regulatory protein</fullName>
    </submittedName>
</protein>
<evidence type="ECO:0000259" key="1">
    <source>
        <dbReference type="Pfam" id="PF07905"/>
    </source>
</evidence>
<dbReference type="Proteomes" id="UP000183413">
    <property type="component" value="Unassembled WGS sequence"/>
</dbReference>
<dbReference type="InterPro" id="IPR025736">
    <property type="entry name" value="PucR_C-HTH_dom"/>
</dbReference>
<feature type="domain" description="PucR C-terminal helix-turn-helix" evidence="2">
    <location>
        <begin position="468"/>
        <end position="525"/>
    </location>
</feature>
<dbReference type="InterPro" id="IPR051448">
    <property type="entry name" value="CdaR-like_regulators"/>
</dbReference>
<organism evidence="3 4">
    <name type="scientific">Actinomadura madurae</name>
    <dbReference type="NCBI Taxonomy" id="1993"/>
    <lineage>
        <taxon>Bacteria</taxon>
        <taxon>Bacillati</taxon>
        <taxon>Actinomycetota</taxon>
        <taxon>Actinomycetes</taxon>
        <taxon>Streptosporangiales</taxon>
        <taxon>Thermomonosporaceae</taxon>
        <taxon>Actinomadura</taxon>
    </lineage>
</organism>
<feature type="domain" description="Purine catabolism PurC-like" evidence="1">
    <location>
        <begin position="10"/>
        <end position="130"/>
    </location>
</feature>
<keyword evidence="4" id="KW-1185">Reference proteome</keyword>
<proteinExistence type="predicted"/>
<dbReference type="InParanoid" id="A0A1I5GLJ0"/>
<dbReference type="Pfam" id="PF07905">
    <property type="entry name" value="PucR"/>
    <property type="match status" value="1"/>
</dbReference>
<reference evidence="3 4" key="1">
    <citation type="submission" date="2016-10" db="EMBL/GenBank/DDBJ databases">
        <authorList>
            <person name="de Groot N.N."/>
        </authorList>
    </citation>
    <scope>NUCLEOTIDE SEQUENCE [LARGE SCALE GENOMIC DNA]</scope>
    <source>
        <strain evidence="3 4">DSM 43067</strain>
    </source>
</reference>
<dbReference type="Gene3D" id="1.10.10.2840">
    <property type="entry name" value="PucR C-terminal helix-turn-helix domain"/>
    <property type="match status" value="1"/>
</dbReference>
<dbReference type="AlphaFoldDB" id="A0A1I5GLJ0"/>
<dbReference type="STRING" id="1993.SAMN04489713_105252"/>
<sequence length="538" mass="58807">MVEVLTVRQALQLEVFQRTEVRVYAGEAYLDRPVRWVHAGEIPDIHRFLSGQEMLLTAGLGMGETADLQRAFIRRVADARASVLVIELAGRRFDTMPAAAIEEAETAGLTLVGLRDEIPFVEASAQVHEVLVQGRMSQMMADEATGQAFMNLLLADADYLAMVDEVARRTGHPIVLENVAHQMLAYSGATAESDAVVADWEAHSRAIHERRTPAISRGWHASAARPGSFRDDSACARRAVVLRGESWGWIHLLHGATQPTSADLNALERATAAIAISLLSERESGARSVQRQGALLSRLMLDDISGEEFVQSALGLGRDLRGKPLLVVVAARRRGDERDGSPVQSVEHAIRRLRLNAVVGDIGDFALAVVALDRDIAEDQLTRSLTEGGHWGGISRLVPATLLTTAVRQGRSAASAATATEADHFLRFDDLGALRLLVALAEGPELARYVEDELGPILSHDAQSSNPLLPTLRAFLDTGGNKARTAELLFVQRRTLYYRLDRISRILRLDLSSSDAQQRLHLAVRGHGLLRHSAPRRK</sequence>
<evidence type="ECO:0000259" key="2">
    <source>
        <dbReference type="Pfam" id="PF13556"/>
    </source>
</evidence>
<gene>
    <name evidence="3" type="ORF">SAMN04489713_105252</name>
</gene>
<accession>A0A1I5GLJ0</accession>
<dbReference type="PANTHER" id="PTHR33744">
    <property type="entry name" value="CARBOHYDRATE DIACID REGULATOR"/>
    <property type="match status" value="1"/>
</dbReference>
<dbReference type="eggNOG" id="COG2508">
    <property type="taxonomic scope" value="Bacteria"/>
</dbReference>
<dbReference type="InterPro" id="IPR012914">
    <property type="entry name" value="PucR_dom"/>
</dbReference>
<dbReference type="Pfam" id="PF13556">
    <property type="entry name" value="HTH_30"/>
    <property type="match status" value="1"/>
</dbReference>
<dbReference type="OrthoDB" id="2973014at2"/>
<dbReference type="EMBL" id="FOVH01000005">
    <property type="protein sequence ID" value="SFO36431.1"/>
    <property type="molecule type" value="Genomic_DNA"/>
</dbReference>
<dbReference type="RefSeq" id="WP_075021511.1">
    <property type="nucleotide sequence ID" value="NZ_FOVH01000005.1"/>
</dbReference>
<dbReference type="PANTHER" id="PTHR33744:SF1">
    <property type="entry name" value="DNA-BINDING TRANSCRIPTIONAL ACTIVATOR ADER"/>
    <property type="match status" value="1"/>
</dbReference>
<evidence type="ECO:0000313" key="3">
    <source>
        <dbReference type="EMBL" id="SFO36431.1"/>
    </source>
</evidence>
<evidence type="ECO:0000313" key="4">
    <source>
        <dbReference type="Proteomes" id="UP000183413"/>
    </source>
</evidence>
<name>A0A1I5GLJ0_9ACTN</name>
<dbReference type="InterPro" id="IPR042070">
    <property type="entry name" value="PucR_C-HTH_sf"/>
</dbReference>